<feature type="transmembrane region" description="Helical" evidence="1">
    <location>
        <begin position="85"/>
        <end position="106"/>
    </location>
</feature>
<feature type="transmembrane region" description="Helical" evidence="1">
    <location>
        <begin position="212"/>
        <end position="228"/>
    </location>
</feature>
<protein>
    <submittedName>
        <fullName evidence="2">Integral membrane protein</fullName>
    </submittedName>
</protein>
<feature type="transmembrane region" description="Helical" evidence="1">
    <location>
        <begin position="436"/>
        <end position="454"/>
    </location>
</feature>
<feature type="transmembrane region" description="Helical" evidence="1">
    <location>
        <begin position="51"/>
        <end position="73"/>
    </location>
</feature>
<organism evidence="2 3">
    <name type="scientific">Secundilactobacillus similis DSM 23365 = JCM 2765</name>
    <dbReference type="NCBI Taxonomy" id="1423804"/>
    <lineage>
        <taxon>Bacteria</taxon>
        <taxon>Bacillati</taxon>
        <taxon>Bacillota</taxon>
        <taxon>Bacilli</taxon>
        <taxon>Lactobacillales</taxon>
        <taxon>Lactobacillaceae</taxon>
        <taxon>Secundilactobacillus</taxon>
    </lineage>
</organism>
<feature type="transmembrane region" description="Helical" evidence="1">
    <location>
        <begin position="259"/>
        <end position="275"/>
    </location>
</feature>
<evidence type="ECO:0000256" key="1">
    <source>
        <dbReference type="SAM" id="Phobius"/>
    </source>
</evidence>
<feature type="transmembrane region" description="Helical" evidence="1">
    <location>
        <begin position="235"/>
        <end position="253"/>
    </location>
</feature>
<sequence>MPMTQRLFKFGHRTIGIIFNFFIFVTLLFAITSPNLILGDNDKTGSGTTLVTSWLLIIVVAFLLCTATFPSFRHRLKVIFIDHKLATASVVCALVIGWQVLFVAMVHPPIGFDPGAIHEALYNTSDPELRAYYSEYYNNLLLVLIQHGLATTFHTTSWLFMDYCTLIMADLAALFNIFGVWLLDKRKLAPAMYIHAAAYSVFPMIIVPYTDVWVLPFVSGYLLGYLLMTNPRCKTWVRVVATIFFAVMAIGAYFMKPSAIIGVIAIVIIEALFKLKQAQSVKQLLKLPRLSLILGLLWLVVAGATYEAGNRVVLQQTYIPVTQGRTMPAIHFVSMGVSGEGGYNAHDALVMGQLATKEERSAYSKKLLIKRLKKMGPFGYLQFLVKKQRNNTADGTFAWVKEGHFINLDPTPTVTTGLAGNLNQFVYLYGTRLGDFRFIAQAWWVIWLALIALGWSDKRKFVLILRTMVIGGMLYLLIFEGGRSRYLIQFLPAFFMLAALVYDRSFAFVARVYRWGTGQLMHQSKTETGDNDATSH</sequence>
<comment type="caution">
    <text evidence="2">The sequence shown here is derived from an EMBL/GenBank/DDBJ whole genome shotgun (WGS) entry which is preliminary data.</text>
</comment>
<dbReference type="RefSeq" id="WP_235809840.1">
    <property type="nucleotide sequence ID" value="NZ_AYZM01000117.1"/>
</dbReference>
<feature type="transmembrane region" description="Helical" evidence="1">
    <location>
        <begin position="158"/>
        <end position="181"/>
    </location>
</feature>
<keyword evidence="1" id="KW-1133">Transmembrane helix</keyword>
<dbReference type="EMBL" id="AYZM01000117">
    <property type="protein sequence ID" value="KRN21358.1"/>
    <property type="molecule type" value="Genomic_DNA"/>
</dbReference>
<keyword evidence="1" id="KW-0472">Membrane</keyword>
<dbReference type="InterPro" id="IPR021200">
    <property type="entry name" value="CHIM_prot"/>
</dbReference>
<dbReference type="AlphaFoldDB" id="A0A0R2EYW1"/>
<keyword evidence="1" id="KW-0812">Transmembrane</keyword>
<feature type="transmembrane region" description="Helical" evidence="1">
    <location>
        <begin position="484"/>
        <end position="502"/>
    </location>
</feature>
<reference evidence="2 3" key="1">
    <citation type="journal article" date="2015" name="Genome Announc.">
        <title>Expanding the biotechnology potential of lactobacilli through comparative genomics of 213 strains and associated genera.</title>
        <authorList>
            <person name="Sun Z."/>
            <person name="Harris H.M."/>
            <person name="McCann A."/>
            <person name="Guo C."/>
            <person name="Argimon S."/>
            <person name="Zhang W."/>
            <person name="Yang X."/>
            <person name="Jeffery I.B."/>
            <person name="Cooney J.C."/>
            <person name="Kagawa T.F."/>
            <person name="Liu W."/>
            <person name="Song Y."/>
            <person name="Salvetti E."/>
            <person name="Wrobel A."/>
            <person name="Rasinkangas P."/>
            <person name="Parkhill J."/>
            <person name="Rea M.C."/>
            <person name="O'Sullivan O."/>
            <person name="Ritari J."/>
            <person name="Douillard F.P."/>
            <person name="Paul Ross R."/>
            <person name="Yang R."/>
            <person name="Briner A.E."/>
            <person name="Felis G.E."/>
            <person name="de Vos W.M."/>
            <person name="Barrangou R."/>
            <person name="Klaenhammer T.R."/>
            <person name="Caufield P.W."/>
            <person name="Cui Y."/>
            <person name="Zhang H."/>
            <person name="O'Toole P.W."/>
        </authorList>
    </citation>
    <scope>NUCLEOTIDE SEQUENCE [LARGE SCALE GENOMIC DNA]</scope>
    <source>
        <strain evidence="2 3">DSM 23365</strain>
    </source>
</reference>
<evidence type="ECO:0000313" key="2">
    <source>
        <dbReference type="EMBL" id="KRN21358.1"/>
    </source>
</evidence>
<feature type="transmembrane region" description="Helical" evidence="1">
    <location>
        <begin position="188"/>
        <end position="206"/>
    </location>
</feature>
<name>A0A0R2EYW1_9LACO</name>
<feature type="transmembrane region" description="Helical" evidence="1">
    <location>
        <begin position="12"/>
        <end position="31"/>
    </location>
</feature>
<keyword evidence="3" id="KW-1185">Reference proteome</keyword>
<feature type="transmembrane region" description="Helical" evidence="1">
    <location>
        <begin position="287"/>
        <end position="306"/>
    </location>
</feature>
<feature type="transmembrane region" description="Helical" evidence="1">
    <location>
        <begin position="461"/>
        <end position="478"/>
    </location>
</feature>
<gene>
    <name evidence="2" type="ORF">FD14_GL001100</name>
</gene>
<accession>A0A0R2EYW1</accession>
<dbReference type="Proteomes" id="UP000051442">
    <property type="component" value="Unassembled WGS sequence"/>
</dbReference>
<dbReference type="NCBIfam" id="TIGR03766">
    <property type="entry name" value="TIGR03766 family XrtG-associated glycosyltransferase"/>
    <property type="match status" value="1"/>
</dbReference>
<dbReference type="PATRIC" id="fig|1423804.4.peg.1182"/>
<dbReference type="STRING" id="1423804.FD14_GL001100"/>
<proteinExistence type="predicted"/>
<evidence type="ECO:0000313" key="3">
    <source>
        <dbReference type="Proteomes" id="UP000051442"/>
    </source>
</evidence>